<evidence type="ECO:0000313" key="2">
    <source>
        <dbReference type="WBParaSite" id="SSTP_0001124400.1"/>
    </source>
</evidence>
<keyword evidence="1" id="KW-1185">Reference proteome</keyword>
<dbReference type="WBParaSite" id="SSTP_0001124400.1">
    <property type="protein sequence ID" value="SSTP_0001124400.1"/>
    <property type="gene ID" value="SSTP_0001124400"/>
</dbReference>
<name>A0A0K0EP57_STRER</name>
<sequence length="518" mass="61834">MDNESLVDKAFSQIHILHKIINTLGLHDTTSVEVSSKHLFIDMGKIIEKEPSYAYIRSLFYGKKYFEKNFETIFDEPDKIEKLKDKYLVSNIIYNRNLINEFINCKRIIYWKLDIPLEKDIILCHEPEEMILSISQNESPEIYLNIIKNTPNYTVRRAFFDLKICVNPTILDRLGTDLFDKFFSLRNFYIDVGAKNNCHFYDYFLNCVIMKDGVINFTINTTFDKDKINITKRNISIAMKKNVKIGIKIHGLNNEKWVFPWLKSLNEDEFNNIVKFEICTYSIFQCINYFNFVAKMKKIKYFTVRFCDGKNILYETYNKKCMKNPRRRKKLKLPLMNHLTELQRFSWIKFYLNTVFPDEDDYERLITSFCCDFLEKLPKTITQLYLTGLFFFGNSNTKRINELFPNLKAFMLTCVQFTEEDCLNNLKNLNYLMIKECPVLKVPNTVKACVSMLSSQDSPQHYHNGWVESLKKNKIFKKHHIYHDVFKKEIFFTNYTYCNNLMKILHSMEDQIFFNYCV</sequence>
<accession>A0A0K0EP57</accession>
<dbReference type="AlphaFoldDB" id="A0A0K0EP57"/>
<evidence type="ECO:0000313" key="3">
    <source>
        <dbReference type="WBParaSite" id="TCONS_00015175.p1"/>
    </source>
</evidence>
<dbReference type="WBParaSite" id="TCONS_00015175.p1">
    <property type="protein sequence ID" value="TCONS_00015175.p1"/>
    <property type="gene ID" value="XLOC_010397"/>
</dbReference>
<dbReference type="Proteomes" id="UP000035681">
    <property type="component" value="Unplaced"/>
</dbReference>
<evidence type="ECO:0000313" key="1">
    <source>
        <dbReference type="Proteomes" id="UP000035681"/>
    </source>
</evidence>
<reference evidence="2" key="1">
    <citation type="submission" date="2015-08" db="UniProtKB">
        <authorList>
            <consortium name="WormBaseParasite"/>
        </authorList>
    </citation>
    <scope>IDENTIFICATION</scope>
</reference>
<organism evidence="2">
    <name type="scientific">Strongyloides stercoralis</name>
    <name type="common">Threadworm</name>
    <dbReference type="NCBI Taxonomy" id="6248"/>
    <lineage>
        <taxon>Eukaryota</taxon>
        <taxon>Metazoa</taxon>
        <taxon>Ecdysozoa</taxon>
        <taxon>Nematoda</taxon>
        <taxon>Chromadorea</taxon>
        <taxon>Rhabditida</taxon>
        <taxon>Tylenchina</taxon>
        <taxon>Panagrolaimomorpha</taxon>
        <taxon>Strongyloidoidea</taxon>
        <taxon>Strongyloididae</taxon>
        <taxon>Strongyloides</taxon>
    </lineage>
</organism>
<proteinExistence type="predicted"/>
<protein>
    <submittedName>
        <fullName evidence="2 3">F-box domain-containing protein</fullName>
    </submittedName>
</protein>